<feature type="compositionally biased region" description="Low complexity" evidence="11">
    <location>
        <begin position="501"/>
        <end position="513"/>
    </location>
</feature>
<reference evidence="12" key="1">
    <citation type="journal article" date="2011" name="Genome Biol.">
        <title>The draft genome of the carcinogenic human liver fluke Clonorchis sinensis.</title>
        <authorList>
            <person name="Wang X."/>
            <person name="Chen W."/>
            <person name="Huang Y."/>
            <person name="Sun J."/>
            <person name="Men J."/>
            <person name="Liu H."/>
            <person name="Luo F."/>
            <person name="Guo L."/>
            <person name="Lv X."/>
            <person name="Deng C."/>
            <person name="Zhou C."/>
            <person name="Fan Y."/>
            <person name="Li X."/>
            <person name="Huang L."/>
            <person name="Hu Y."/>
            <person name="Liang C."/>
            <person name="Hu X."/>
            <person name="Xu J."/>
            <person name="Yu X."/>
        </authorList>
    </citation>
    <scope>NUCLEOTIDE SEQUENCE [LARGE SCALE GENOMIC DNA]</scope>
    <source>
        <strain evidence="12">Henan</strain>
    </source>
</reference>
<evidence type="ECO:0000256" key="9">
    <source>
        <dbReference type="ARBA" id="ARBA00023175"/>
    </source>
</evidence>
<dbReference type="EMBL" id="DF143131">
    <property type="protein sequence ID" value="GAA51257.1"/>
    <property type="molecule type" value="Genomic_DNA"/>
</dbReference>
<name>G7YE74_CLOSI</name>
<dbReference type="Pfam" id="PF05783">
    <property type="entry name" value="DLIC"/>
    <property type="match status" value="2"/>
</dbReference>
<dbReference type="GO" id="GO:0007018">
    <property type="term" value="P:microtubule-based movement"/>
    <property type="evidence" value="ECO:0007669"/>
    <property type="project" value="InterPro"/>
</dbReference>
<dbReference type="SUPFAM" id="SSF52540">
    <property type="entry name" value="P-loop containing nucleoside triphosphate hydrolases"/>
    <property type="match status" value="1"/>
</dbReference>
<dbReference type="GO" id="GO:0045504">
    <property type="term" value="F:dynein heavy chain binding"/>
    <property type="evidence" value="ECO:0007669"/>
    <property type="project" value="TreeGrafter"/>
</dbReference>
<sequence>MRDNEEAKVGIWASLLEEVHANAENRHKSYGTCGASAGPQLVILGGEQVGKTRLITSLRESGEAPSGVGLEFHCLTLTDESREEPLQLCIWCLDGDPEHSNLLKFAVTKANIWHTMLVICLDLSDPWSLLNDLQLWLSITEKHVARLKLDPGELQMLQISVEDYFSSYIDPGASDDQSPAVRQENVASVTSAHSLNRVASVSIPLIGGAVSAASEWPYSPLHPILQKDDNNQAEDNVIPGNPFGIPVLVVVTKADAGVTLERENGFTDEHFDVIQYHLRKICLQYRAGLLYVSAKEKINTELLRRYLKHRLYATPFHTSALMTEPTALFIPCGWDNAHRIELLTRNLPEKCLKEKFVSSLPRPKNIRGKAFSKGKKPGPGGTPVVEEPVPLQTVEDEQTFLARIQVQLASLNIPSVGASTPTDGSQMKTSDQMAVPGSGQAAGSGSQQSNISDKEAVLSSFFNSLLTRKNLTETSPTAASPGQSPQKSLLGQKPSKPVGMSPRSPSPRGRSPRVTQAEPQKSTPGMPPMESRQKMDTPPSMKQVTNEKTTDSGKSETKLDDDVKQESRTEHEPNTMMEEIDPAREATGLSGDLHDETKVPVSEEAVSSAEQFSSVDLREDLREEVKKDTGLTETEEETLNEVTTQEVNSDLMTEEETSLDRMPGDEAMNLVDTADMENPPSGDNIKEEIGEDFEKQTESVETVEGPSPNQAEQPEEQNTHVNVDDQNGIRPSDNVEFGVAGGEDASVYPLGEEEPSITAQTESDQIVDTVQEENNETGEEKPKTIQPPEE</sequence>
<dbReference type="Gene3D" id="3.40.50.300">
    <property type="entry name" value="P-loop containing nucleotide triphosphate hydrolases"/>
    <property type="match status" value="1"/>
</dbReference>
<feature type="compositionally biased region" description="Basic and acidic residues" evidence="11">
    <location>
        <begin position="548"/>
        <end position="573"/>
    </location>
</feature>
<evidence type="ECO:0000313" key="12">
    <source>
        <dbReference type="EMBL" id="GAA51257.1"/>
    </source>
</evidence>
<keyword evidence="5" id="KW-0493">Microtubule</keyword>
<protein>
    <submittedName>
        <fullName evidence="12">Dynein light intermediate chain 1 cytosolic</fullName>
    </submittedName>
</protein>
<keyword evidence="6" id="KW-0547">Nucleotide-binding</keyword>
<keyword evidence="3" id="KW-0813">Transport</keyword>
<feature type="compositionally biased region" description="Polar residues" evidence="11">
    <location>
        <begin position="473"/>
        <end position="489"/>
    </location>
</feature>
<feature type="region of interest" description="Disordered" evidence="11">
    <location>
        <begin position="367"/>
        <end position="387"/>
    </location>
</feature>
<evidence type="ECO:0000256" key="6">
    <source>
        <dbReference type="ARBA" id="ARBA00022741"/>
    </source>
</evidence>
<dbReference type="AlphaFoldDB" id="G7YE74"/>
<evidence type="ECO:0000256" key="3">
    <source>
        <dbReference type="ARBA" id="ARBA00022448"/>
    </source>
</evidence>
<keyword evidence="13" id="KW-1185">Reference proteome</keyword>
<feature type="compositionally biased region" description="Basic and acidic residues" evidence="11">
    <location>
        <begin position="684"/>
        <end position="698"/>
    </location>
</feature>
<organism evidence="12 13">
    <name type="scientific">Clonorchis sinensis</name>
    <name type="common">Chinese liver fluke</name>
    <dbReference type="NCBI Taxonomy" id="79923"/>
    <lineage>
        <taxon>Eukaryota</taxon>
        <taxon>Metazoa</taxon>
        <taxon>Spiralia</taxon>
        <taxon>Lophotrochozoa</taxon>
        <taxon>Platyhelminthes</taxon>
        <taxon>Trematoda</taxon>
        <taxon>Digenea</taxon>
        <taxon>Opisthorchiida</taxon>
        <taxon>Opisthorchiata</taxon>
        <taxon>Opisthorchiidae</taxon>
        <taxon>Clonorchis</taxon>
    </lineage>
</organism>
<evidence type="ECO:0000256" key="4">
    <source>
        <dbReference type="ARBA" id="ARBA00022490"/>
    </source>
</evidence>
<dbReference type="InterPro" id="IPR008467">
    <property type="entry name" value="Dynein1_light_intermed_chain"/>
</dbReference>
<dbReference type="Proteomes" id="UP000008909">
    <property type="component" value="Unassembled WGS sequence"/>
</dbReference>
<gene>
    <name evidence="12" type="ORF">CLF_105793</name>
</gene>
<evidence type="ECO:0000256" key="1">
    <source>
        <dbReference type="ARBA" id="ARBA00004245"/>
    </source>
</evidence>
<keyword evidence="9" id="KW-0505">Motor protein</keyword>
<feature type="compositionally biased region" description="Basic and acidic residues" evidence="11">
    <location>
        <begin position="616"/>
        <end position="630"/>
    </location>
</feature>
<evidence type="ECO:0000256" key="8">
    <source>
        <dbReference type="ARBA" id="ARBA00023017"/>
    </source>
</evidence>
<comment type="similarity">
    <text evidence="2">Belongs to the dynein light intermediate chain family.</text>
</comment>
<keyword evidence="7" id="KW-0067">ATP-binding</keyword>
<dbReference type="GO" id="GO:0005868">
    <property type="term" value="C:cytoplasmic dynein complex"/>
    <property type="evidence" value="ECO:0007669"/>
    <property type="project" value="InterPro"/>
</dbReference>
<proteinExistence type="inferred from homology"/>
<feature type="compositionally biased region" description="Polar residues" evidence="11">
    <location>
        <begin position="757"/>
        <end position="768"/>
    </location>
</feature>
<dbReference type="PANTHER" id="PTHR12688:SF0">
    <property type="entry name" value="DYNEIN LIGHT INTERMEDIATE CHAIN"/>
    <property type="match status" value="1"/>
</dbReference>
<dbReference type="PANTHER" id="PTHR12688">
    <property type="entry name" value="DYNEIN LIGHT INTERMEDIATE CHAIN"/>
    <property type="match status" value="1"/>
</dbReference>
<feature type="compositionally biased region" description="Low complexity" evidence="11">
    <location>
        <begin position="437"/>
        <end position="449"/>
    </location>
</feature>
<dbReference type="GO" id="GO:0005524">
    <property type="term" value="F:ATP binding"/>
    <property type="evidence" value="ECO:0007669"/>
    <property type="project" value="UniProtKB-KW"/>
</dbReference>
<evidence type="ECO:0000256" key="11">
    <source>
        <dbReference type="SAM" id="MobiDB-lite"/>
    </source>
</evidence>
<accession>G7YE74</accession>
<evidence type="ECO:0000256" key="7">
    <source>
        <dbReference type="ARBA" id="ARBA00022840"/>
    </source>
</evidence>
<evidence type="ECO:0000256" key="2">
    <source>
        <dbReference type="ARBA" id="ARBA00006831"/>
    </source>
</evidence>
<reference key="2">
    <citation type="submission" date="2011-10" db="EMBL/GenBank/DDBJ databases">
        <title>The genome and transcriptome sequence of Clonorchis sinensis provide insights into the carcinogenic liver fluke.</title>
        <authorList>
            <person name="Wang X."/>
            <person name="Huang Y."/>
            <person name="Chen W."/>
            <person name="Liu H."/>
            <person name="Guo L."/>
            <person name="Chen Y."/>
            <person name="Luo F."/>
            <person name="Zhou W."/>
            <person name="Sun J."/>
            <person name="Mao Q."/>
            <person name="Liang P."/>
            <person name="Zhou C."/>
            <person name="Tian Y."/>
            <person name="Men J."/>
            <person name="Lv X."/>
            <person name="Huang L."/>
            <person name="Zhou J."/>
            <person name="Hu Y."/>
            <person name="Li R."/>
            <person name="Zhang F."/>
            <person name="Lei H."/>
            <person name="Li X."/>
            <person name="Hu X."/>
            <person name="Liang C."/>
            <person name="Xu J."/>
            <person name="Wu Z."/>
            <person name="Yu X."/>
        </authorList>
    </citation>
    <scope>NUCLEOTIDE SEQUENCE</scope>
    <source>
        <strain>Henan</strain>
    </source>
</reference>
<keyword evidence="4" id="KW-0963">Cytoplasm</keyword>
<keyword evidence="10" id="KW-0206">Cytoskeleton</keyword>
<evidence type="ECO:0000256" key="5">
    <source>
        <dbReference type="ARBA" id="ARBA00022701"/>
    </source>
</evidence>
<dbReference type="GO" id="GO:0005874">
    <property type="term" value="C:microtubule"/>
    <property type="evidence" value="ECO:0007669"/>
    <property type="project" value="UniProtKB-KW"/>
</dbReference>
<dbReference type="GO" id="GO:0005813">
    <property type="term" value="C:centrosome"/>
    <property type="evidence" value="ECO:0007669"/>
    <property type="project" value="TreeGrafter"/>
</dbReference>
<comment type="subcellular location">
    <subcellularLocation>
        <location evidence="1">Cytoplasm</location>
        <location evidence="1">Cytoskeleton</location>
    </subcellularLocation>
</comment>
<evidence type="ECO:0000256" key="10">
    <source>
        <dbReference type="ARBA" id="ARBA00023212"/>
    </source>
</evidence>
<dbReference type="GO" id="GO:0000226">
    <property type="term" value="P:microtubule cytoskeleton organization"/>
    <property type="evidence" value="ECO:0007669"/>
    <property type="project" value="TreeGrafter"/>
</dbReference>
<feature type="region of interest" description="Disordered" evidence="11">
    <location>
        <begin position="414"/>
        <end position="451"/>
    </location>
</feature>
<feature type="compositionally biased region" description="Basic residues" evidence="11">
    <location>
        <begin position="367"/>
        <end position="376"/>
    </location>
</feature>
<feature type="compositionally biased region" description="Polar residues" evidence="11">
    <location>
        <begin position="414"/>
        <end position="432"/>
    </location>
</feature>
<dbReference type="InterPro" id="IPR022780">
    <property type="entry name" value="Dynein_light_int_chain"/>
</dbReference>
<dbReference type="InterPro" id="IPR027417">
    <property type="entry name" value="P-loop_NTPase"/>
</dbReference>
<evidence type="ECO:0000313" key="13">
    <source>
        <dbReference type="Proteomes" id="UP000008909"/>
    </source>
</evidence>
<keyword evidence="8" id="KW-0243">Dynein</keyword>
<feature type="region of interest" description="Disordered" evidence="11">
    <location>
        <begin position="473"/>
        <end position="790"/>
    </location>
</feature>